<name>A0ABV3FXP8_9NOCA</name>
<proteinExistence type="predicted"/>
<dbReference type="PANTHER" id="PTHR21666">
    <property type="entry name" value="PEPTIDASE-RELATED"/>
    <property type="match status" value="1"/>
</dbReference>
<comment type="caution">
    <text evidence="2">The sequence shown here is derived from an EMBL/GenBank/DDBJ whole genome shotgun (WGS) entry which is preliminary data.</text>
</comment>
<accession>A0ABV3FXP8</accession>
<dbReference type="Pfam" id="PF01551">
    <property type="entry name" value="Peptidase_M23"/>
    <property type="match status" value="1"/>
</dbReference>
<feature type="domain" description="M23ase beta-sheet core" evidence="1">
    <location>
        <begin position="133"/>
        <end position="226"/>
    </location>
</feature>
<dbReference type="EC" id="3.4.-.-" evidence="2"/>
<reference evidence="2 3" key="1">
    <citation type="submission" date="2024-06" db="EMBL/GenBank/DDBJ databases">
        <title>The Natural Products Discovery Center: Release of the First 8490 Sequenced Strains for Exploring Actinobacteria Biosynthetic Diversity.</title>
        <authorList>
            <person name="Kalkreuter E."/>
            <person name="Kautsar S.A."/>
            <person name="Yang D."/>
            <person name="Bader C.D."/>
            <person name="Teijaro C.N."/>
            <person name="Fluegel L."/>
            <person name="Davis C.M."/>
            <person name="Simpson J.R."/>
            <person name="Lauterbach L."/>
            <person name="Steele A.D."/>
            <person name="Gui C."/>
            <person name="Meng S."/>
            <person name="Li G."/>
            <person name="Viehrig K."/>
            <person name="Ye F."/>
            <person name="Su P."/>
            <person name="Kiefer A.F."/>
            <person name="Nichols A."/>
            <person name="Cepeda A.J."/>
            <person name="Yan W."/>
            <person name="Fan B."/>
            <person name="Jiang Y."/>
            <person name="Adhikari A."/>
            <person name="Zheng C.-J."/>
            <person name="Schuster L."/>
            <person name="Cowan T.M."/>
            <person name="Smanski M.J."/>
            <person name="Chevrette M.G."/>
            <person name="De Carvalho L.P.S."/>
            <person name="Shen B."/>
        </authorList>
    </citation>
    <scope>NUCLEOTIDE SEQUENCE [LARGE SCALE GENOMIC DNA]</scope>
    <source>
        <strain evidence="2 3">NPDC050403</strain>
    </source>
</reference>
<dbReference type="InterPro" id="IPR011055">
    <property type="entry name" value="Dup_hybrid_motif"/>
</dbReference>
<dbReference type="CDD" id="cd12797">
    <property type="entry name" value="M23_peptidase"/>
    <property type="match status" value="1"/>
</dbReference>
<sequence>MPVTDLLPSLRPGADLPRRHRTATRVVAVSAVISAALSVLIGADKHGADAAVATGPLTTTADTLAAPAENVAFAQPEIPQSAPDPALWDQHRIAEQNRIPEPDPIAIEAARPKTVRPVGGILTSNFGMRWGEMHAGIDFGEPLGAPIATVTDGVVIEAGPATGFGLWVRVQQDDGTVGVYGHVNDILASVGQEVRAGDIIATVGNRGQSTGPHLHYEVHDPEAGKIDPLPWLAQRGIDAFRFPA</sequence>
<evidence type="ECO:0000313" key="3">
    <source>
        <dbReference type="Proteomes" id="UP001551695"/>
    </source>
</evidence>
<dbReference type="RefSeq" id="WP_357785936.1">
    <property type="nucleotide sequence ID" value="NZ_JBFAKC010000009.1"/>
</dbReference>
<dbReference type="EMBL" id="JBFAKC010000009">
    <property type="protein sequence ID" value="MEV0710173.1"/>
    <property type="molecule type" value="Genomic_DNA"/>
</dbReference>
<dbReference type="Proteomes" id="UP001551695">
    <property type="component" value="Unassembled WGS sequence"/>
</dbReference>
<dbReference type="PANTHER" id="PTHR21666:SF270">
    <property type="entry name" value="MUREIN HYDROLASE ACTIVATOR ENVC"/>
    <property type="match status" value="1"/>
</dbReference>
<keyword evidence="2" id="KW-0378">Hydrolase</keyword>
<dbReference type="SUPFAM" id="SSF51261">
    <property type="entry name" value="Duplicated hybrid motif"/>
    <property type="match status" value="1"/>
</dbReference>
<evidence type="ECO:0000313" key="2">
    <source>
        <dbReference type="EMBL" id="MEV0710173.1"/>
    </source>
</evidence>
<dbReference type="InterPro" id="IPR050570">
    <property type="entry name" value="Cell_wall_metabolism_enzyme"/>
</dbReference>
<protein>
    <submittedName>
        <fullName evidence="2">M23 family metallopeptidase</fullName>
        <ecNumber evidence="2">3.4.-.-</ecNumber>
    </submittedName>
</protein>
<organism evidence="2 3">
    <name type="scientific">Nocardia aurea</name>
    <dbReference type="NCBI Taxonomy" id="2144174"/>
    <lineage>
        <taxon>Bacteria</taxon>
        <taxon>Bacillati</taxon>
        <taxon>Actinomycetota</taxon>
        <taxon>Actinomycetes</taxon>
        <taxon>Mycobacteriales</taxon>
        <taxon>Nocardiaceae</taxon>
        <taxon>Nocardia</taxon>
    </lineage>
</organism>
<dbReference type="GO" id="GO:0016787">
    <property type="term" value="F:hydrolase activity"/>
    <property type="evidence" value="ECO:0007669"/>
    <property type="project" value="UniProtKB-KW"/>
</dbReference>
<keyword evidence="3" id="KW-1185">Reference proteome</keyword>
<dbReference type="InterPro" id="IPR016047">
    <property type="entry name" value="M23ase_b-sheet_dom"/>
</dbReference>
<gene>
    <name evidence="2" type="ORF">AB0I48_21635</name>
</gene>
<dbReference type="Gene3D" id="2.70.70.10">
    <property type="entry name" value="Glucose Permease (Domain IIA)"/>
    <property type="match status" value="1"/>
</dbReference>
<evidence type="ECO:0000259" key="1">
    <source>
        <dbReference type="Pfam" id="PF01551"/>
    </source>
</evidence>